<reference evidence="2 3" key="1">
    <citation type="submission" date="2022-08" db="EMBL/GenBank/DDBJ databases">
        <title>novel species in genus Aeromicrobium.</title>
        <authorList>
            <person name="Ye L."/>
        </authorList>
    </citation>
    <scope>NUCLEOTIDE SEQUENCE [LARGE SCALE GENOMIC DNA]</scope>
    <source>
        <strain evidence="3">zg-Y1379</strain>
    </source>
</reference>
<evidence type="ECO:0000313" key="2">
    <source>
        <dbReference type="EMBL" id="UUP12256.1"/>
    </source>
</evidence>
<evidence type="ECO:0000256" key="1">
    <source>
        <dbReference type="SAM" id="Phobius"/>
    </source>
</evidence>
<dbReference type="EMBL" id="CP102173">
    <property type="protein sequence ID" value="UUP12256.1"/>
    <property type="molecule type" value="Genomic_DNA"/>
</dbReference>
<dbReference type="RefSeq" id="WP_232399741.1">
    <property type="nucleotide sequence ID" value="NZ_CP102173.1"/>
</dbReference>
<keyword evidence="1" id="KW-0472">Membrane</keyword>
<evidence type="ECO:0000313" key="3">
    <source>
        <dbReference type="Proteomes" id="UP001316184"/>
    </source>
</evidence>
<gene>
    <name evidence="2" type="ORF">NQV15_10330</name>
</gene>
<protein>
    <submittedName>
        <fullName evidence="2">Uncharacterized protein</fullName>
    </submittedName>
</protein>
<feature type="transmembrane region" description="Helical" evidence="1">
    <location>
        <begin position="57"/>
        <end position="74"/>
    </location>
</feature>
<dbReference type="Proteomes" id="UP001316184">
    <property type="component" value="Chromosome"/>
</dbReference>
<organism evidence="2 3">
    <name type="scientific">Aeromicrobium wangtongii</name>
    <dbReference type="NCBI Taxonomy" id="2969247"/>
    <lineage>
        <taxon>Bacteria</taxon>
        <taxon>Bacillati</taxon>
        <taxon>Actinomycetota</taxon>
        <taxon>Actinomycetes</taxon>
        <taxon>Propionibacteriales</taxon>
        <taxon>Nocardioidaceae</taxon>
        <taxon>Aeromicrobium</taxon>
    </lineage>
</organism>
<keyword evidence="1" id="KW-0812">Transmembrane</keyword>
<name>A0ABY5M525_9ACTN</name>
<keyword evidence="3" id="KW-1185">Reference proteome</keyword>
<sequence>MRLSSILFSVAALLIVAGAILIVTAPSGTEGFGWFAYTPDSESISTTGWTLLSTRQLVGWSICWLASLILAVAVTHRLTRRRHRDD</sequence>
<keyword evidence="1" id="KW-1133">Transmembrane helix</keyword>
<accession>A0ABY5M525</accession>
<proteinExistence type="predicted"/>